<evidence type="ECO:0000256" key="1">
    <source>
        <dbReference type="SAM" id="Phobius"/>
    </source>
</evidence>
<gene>
    <name evidence="3" type="ORF">CLPU_3c02250</name>
</gene>
<comment type="caution">
    <text evidence="3">The sequence shown here is derived from an EMBL/GenBank/DDBJ whole genome shotgun (WGS) entry which is preliminary data.</text>
</comment>
<dbReference type="Proteomes" id="UP000037267">
    <property type="component" value="Unassembled WGS sequence"/>
</dbReference>
<sequence>MNNSKTFFNNIKRRYGYNYKNKDQKFYIKQIKKLFICLIILVIIIAIKKINFKKGNEVIKIVDDTINYTIDIKKDSKKLLAYMKKHSYIKDKVITAFSILKMEENQQKEIYMMPTRGDIKSNFGDIKETEDIKKVNKGVDILVKSSDIISIDNGTVLDVSENNGIFEIKIQHNKMQTLYKGIEESLVKEGQKVTKGDIIGRIQYTEGKEKLLHFQLWKDNKAVNPLNYIKTSSNDLII</sequence>
<evidence type="ECO:0000313" key="3">
    <source>
        <dbReference type="EMBL" id="KNF09446.1"/>
    </source>
</evidence>
<dbReference type="Pfam" id="PF01551">
    <property type="entry name" value="Peptidase_M23"/>
    <property type="match status" value="1"/>
</dbReference>
<dbReference type="InterPro" id="IPR011055">
    <property type="entry name" value="Dup_hybrid_motif"/>
</dbReference>
<dbReference type="GO" id="GO:0004222">
    <property type="term" value="F:metalloendopeptidase activity"/>
    <property type="evidence" value="ECO:0007669"/>
    <property type="project" value="TreeGrafter"/>
</dbReference>
<dbReference type="RefSeq" id="WP_050354429.1">
    <property type="nucleotide sequence ID" value="NZ_LGSS01000003.1"/>
</dbReference>
<keyword evidence="1" id="KW-0812">Transmembrane</keyword>
<keyword evidence="4" id="KW-1185">Reference proteome</keyword>
<keyword evidence="1" id="KW-1133">Transmembrane helix</keyword>
<dbReference type="STRING" id="1503.CLPU_3c02250"/>
<protein>
    <submittedName>
        <fullName evidence="3">Peptidase M23 family protein</fullName>
    </submittedName>
</protein>
<dbReference type="CDD" id="cd12797">
    <property type="entry name" value="M23_peptidase"/>
    <property type="match status" value="1"/>
</dbReference>
<organism evidence="3 4">
    <name type="scientific">Gottschalkia purinilytica</name>
    <name type="common">Clostridium purinilyticum</name>
    <dbReference type="NCBI Taxonomy" id="1503"/>
    <lineage>
        <taxon>Bacteria</taxon>
        <taxon>Bacillati</taxon>
        <taxon>Bacillota</taxon>
        <taxon>Tissierellia</taxon>
        <taxon>Tissierellales</taxon>
        <taxon>Gottschalkiaceae</taxon>
        <taxon>Gottschalkia</taxon>
    </lineage>
</organism>
<evidence type="ECO:0000313" key="4">
    <source>
        <dbReference type="Proteomes" id="UP000037267"/>
    </source>
</evidence>
<evidence type="ECO:0000259" key="2">
    <source>
        <dbReference type="Pfam" id="PF01551"/>
    </source>
</evidence>
<name>A0A0L0WDB4_GOTPU</name>
<dbReference type="OrthoDB" id="9814460at2"/>
<dbReference type="InterPro" id="IPR016047">
    <property type="entry name" value="M23ase_b-sheet_dom"/>
</dbReference>
<dbReference type="InterPro" id="IPR050570">
    <property type="entry name" value="Cell_wall_metabolism_enzyme"/>
</dbReference>
<reference evidence="4" key="1">
    <citation type="submission" date="2015-07" db="EMBL/GenBank/DDBJ databases">
        <title>Draft genome sequence of the purine-degrading Gottschalkia purinilyticum DSM 1384 (formerly Clostridium purinilyticum).</title>
        <authorList>
            <person name="Poehlein A."/>
            <person name="Schiel-Bengelsdorf B."/>
            <person name="Bengelsdorf F.R."/>
            <person name="Daniel R."/>
            <person name="Duerre P."/>
        </authorList>
    </citation>
    <scope>NUCLEOTIDE SEQUENCE [LARGE SCALE GENOMIC DNA]</scope>
    <source>
        <strain evidence="4">DSM 1384</strain>
    </source>
</reference>
<feature type="domain" description="M23ase beta-sheet core" evidence="2">
    <location>
        <begin position="135"/>
        <end position="225"/>
    </location>
</feature>
<dbReference type="AlphaFoldDB" id="A0A0L0WDB4"/>
<keyword evidence="1" id="KW-0472">Membrane</keyword>
<feature type="transmembrane region" description="Helical" evidence="1">
    <location>
        <begin position="34"/>
        <end position="52"/>
    </location>
</feature>
<accession>A0A0L0WDB4</accession>
<dbReference type="SUPFAM" id="SSF51261">
    <property type="entry name" value="Duplicated hybrid motif"/>
    <property type="match status" value="1"/>
</dbReference>
<proteinExistence type="predicted"/>
<dbReference type="EMBL" id="LGSS01000003">
    <property type="protein sequence ID" value="KNF09446.1"/>
    <property type="molecule type" value="Genomic_DNA"/>
</dbReference>
<dbReference type="PANTHER" id="PTHR21666:SF270">
    <property type="entry name" value="MUREIN HYDROLASE ACTIVATOR ENVC"/>
    <property type="match status" value="1"/>
</dbReference>
<dbReference type="PANTHER" id="PTHR21666">
    <property type="entry name" value="PEPTIDASE-RELATED"/>
    <property type="match status" value="1"/>
</dbReference>
<dbReference type="Gene3D" id="2.70.70.10">
    <property type="entry name" value="Glucose Permease (Domain IIA)"/>
    <property type="match status" value="1"/>
</dbReference>